<organism evidence="3 4">
    <name type="scientific">Spirosoma utsteinense</name>
    <dbReference type="NCBI Taxonomy" id="2585773"/>
    <lineage>
        <taxon>Bacteria</taxon>
        <taxon>Pseudomonadati</taxon>
        <taxon>Bacteroidota</taxon>
        <taxon>Cytophagia</taxon>
        <taxon>Cytophagales</taxon>
        <taxon>Cytophagaceae</taxon>
        <taxon>Spirosoma</taxon>
    </lineage>
</organism>
<proteinExistence type="predicted"/>
<feature type="domain" description="pPIWI-RE three-gene island" evidence="2">
    <location>
        <begin position="27"/>
        <end position="141"/>
    </location>
</feature>
<evidence type="ECO:0000256" key="1">
    <source>
        <dbReference type="SAM" id="MobiDB-lite"/>
    </source>
</evidence>
<gene>
    <name evidence="3" type="ORF">FH603_977</name>
</gene>
<dbReference type="RefSeq" id="WP_186736309.1">
    <property type="nucleotide sequence ID" value="NZ_VFIA01000004.1"/>
</dbReference>
<feature type="compositionally biased region" description="Pro residues" evidence="1">
    <location>
        <begin position="1"/>
        <end position="10"/>
    </location>
</feature>
<feature type="region of interest" description="Disordered" evidence="1">
    <location>
        <begin position="1"/>
        <end position="21"/>
    </location>
</feature>
<dbReference type="Pfam" id="PF18155">
    <property type="entry name" value="pPIWI_RE_Z"/>
    <property type="match status" value="1"/>
</dbReference>
<protein>
    <recommendedName>
        <fullName evidence="2">pPIWI-RE three-gene island domain-containing protein</fullName>
    </recommendedName>
</protein>
<dbReference type="EMBL" id="VFIA01000004">
    <property type="protein sequence ID" value="MBC3790487.1"/>
    <property type="molecule type" value="Genomic_DNA"/>
</dbReference>
<dbReference type="Proteomes" id="UP000700732">
    <property type="component" value="Unassembled WGS sequence"/>
</dbReference>
<dbReference type="InterPro" id="IPR055254">
    <property type="entry name" value="pPIWI_RE_Z"/>
</dbReference>
<accession>A0ABR6W225</accession>
<keyword evidence="4" id="KW-1185">Reference proteome</keyword>
<evidence type="ECO:0000313" key="4">
    <source>
        <dbReference type="Proteomes" id="UP000700732"/>
    </source>
</evidence>
<reference evidence="3 4" key="1">
    <citation type="submission" date="2019-06" db="EMBL/GenBank/DDBJ databases">
        <title>Spirosoma utsteinense sp. nov. isolated from Antarctic ice-free soils.</title>
        <authorList>
            <person name="Tahon G."/>
        </authorList>
    </citation>
    <scope>NUCLEOTIDE SEQUENCE [LARGE SCALE GENOMIC DNA]</scope>
    <source>
        <strain evidence="3 4">LMG 31447</strain>
    </source>
</reference>
<comment type="caution">
    <text evidence="3">The sequence shown here is derived from an EMBL/GenBank/DDBJ whole genome shotgun (WGS) entry which is preliminary data.</text>
</comment>
<evidence type="ECO:0000259" key="2">
    <source>
        <dbReference type="Pfam" id="PF18155"/>
    </source>
</evidence>
<sequence length="142" mass="15855">MNTPFLPKPRTPSIFGPVRSQSSRNASLSFGQLLDVELGLFLLSQLQPTASPDALPELMGHVELLATDRPVWTPKQHKYVNRGRALLAHCLHPAVWSALIERYAIAATTVSAYDVSRDRSWFGEKTVGFSRNRLTVLRKMLA</sequence>
<evidence type="ECO:0000313" key="3">
    <source>
        <dbReference type="EMBL" id="MBC3790487.1"/>
    </source>
</evidence>
<name>A0ABR6W225_9BACT</name>